<feature type="transmembrane region" description="Helical" evidence="7">
    <location>
        <begin position="423"/>
        <end position="444"/>
    </location>
</feature>
<proteinExistence type="inferred from homology"/>
<evidence type="ECO:0000256" key="4">
    <source>
        <dbReference type="ARBA" id="ARBA00022989"/>
    </source>
</evidence>
<evidence type="ECO:0000313" key="10">
    <source>
        <dbReference type="EMBL" id="PND37093.1"/>
    </source>
</evidence>
<keyword evidence="5 7" id="KW-0472">Membrane</keyword>
<evidence type="ECO:0000256" key="7">
    <source>
        <dbReference type="SAM" id="Phobius"/>
    </source>
</evidence>
<evidence type="ECO:0000259" key="8">
    <source>
        <dbReference type="Pfam" id="PF02687"/>
    </source>
</evidence>
<dbReference type="GO" id="GO:0022857">
    <property type="term" value="F:transmembrane transporter activity"/>
    <property type="evidence" value="ECO:0007669"/>
    <property type="project" value="TreeGrafter"/>
</dbReference>
<feature type="transmembrane region" description="Helical" evidence="7">
    <location>
        <begin position="783"/>
        <end position="806"/>
    </location>
</feature>
<keyword evidence="2" id="KW-1003">Cell membrane</keyword>
<evidence type="ECO:0008006" key="12">
    <source>
        <dbReference type="Google" id="ProtNLM"/>
    </source>
</evidence>
<evidence type="ECO:0000256" key="3">
    <source>
        <dbReference type="ARBA" id="ARBA00022692"/>
    </source>
</evidence>
<dbReference type="EMBL" id="POSP01000003">
    <property type="protein sequence ID" value="PND37093.1"/>
    <property type="molecule type" value="Genomic_DNA"/>
</dbReference>
<dbReference type="InterPro" id="IPR003838">
    <property type="entry name" value="ABC3_permease_C"/>
</dbReference>
<feature type="transmembrane region" description="Helical" evidence="7">
    <location>
        <begin position="702"/>
        <end position="723"/>
    </location>
</feature>
<dbReference type="Pfam" id="PF02687">
    <property type="entry name" value="FtsX"/>
    <property type="match status" value="2"/>
</dbReference>
<dbReference type="InterPro" id="IPR025857">
    <property type="entry name" value="MacB_PCD"/>
</dbReference>
<comment type="similarity">
    <text evidence="6">Belongs to the ABC-4 integral membrane protein family.</text>
</comment>
<feature type="transmembrane region" description="Helical" evidence="7">
    <location>
        <begin position="377"/>
        <end position="402"/>
    </location>
</feature>
<evidence type="ECO:0000256" key="5">
    <source>
        <dbReference type="ARBA" id="ARBA00023136"/>
    </source>
</evidence>
<name>A0A2N8KUH2_9BURK</name>
<evidence type="ECO:0000256" key="2">
    <source>
        <dbReference type="ARBA" id="ARBA00022475"/>
    </source>
</evidence>
<keyword evidence="4 7" id="KW-1133">Transmembrane helix</keyword>
<feature type="transmembrane region" description="Helical" evidence="7">
    <location>
        <begin position="20"/>
        <end position="43"/>
    </location>
</feature>
<dbReference type="PROSITE" id="PS51257">
    <property type="entry name" value="PROKAR_LIPOPROTEIN"/>
    <property type="match status" value="1"/>
</dbReference>
<dbReference type="OrthoDB" id="8769057at2"/>
<feature type="domain" description="MacB-like periplasmic core" evidence="9">
    <location>
        <begin position="543"/>
        <end position="648"/>
    </location>
</feature>
<feature type="domain" description="MacB-like periplasmic core" evidence="9">
    <location>
        <begin position="20"/>
        <end position="242"/>
    </location>
</feature>
<gene>
    <name evidence="10" type="ORF">C1O66_05765</name>
</gene>
<comment type="subcellular location">
    <subcellularLocation>
        <location evidence="1">Cell membrane</location>
        <topology evidence="1">Multi-pass membrane protein</topology>
    </subcellularLocation>
</comment>
<evidence type="ECO:0000259" key="9">
    <source>
        <dbReference type="Pfam" id="PF12704"/>
    </source>
</evidence>
<dbReference type="PANTHER" id="PTHR30572:SF4">
    <property type="entry name" value="ABC TRANSPORTER PERMEASE YTRF"/>
    <property type="match status" value="1"/>
</dbReference>
<reference evidence="10 11" key="1">
    <citation type="submission" date="2018-01" db="EMBL/GenBank/DDBJ databases">
        <title>Draft genome sequence of Paucibacter aquatile CR182 isolated from freshwater of the Nakdong River.</title>
        <authorList>
            <person name="Choi A."/>
            <person name="Chung E.J."/>
        </authorList>
    </citation>
    <scope>NUCLEOTIDE SEQUENCE [LARGE SCALE GENOMIC DNA]</scope>
    <source>
        <strain evidence="10 11">CR182</strain>
    </source>
</reference>
<dbReference type="AlphaFoldDB" id="A0A2N8KUH2"/>
<feature type="transmembrane region" description="Helical" evidence="7">
    <location>
        <begin position="331"/>
        <end position="350"/>
    </location>
</feature>
<feature type="transmembrane region" description="Helical" evidence="7">
    <location>
        <begin position="756"/>
        <end position="777"/>
    </location>
</feature>
<keyword evidence="3 7" id="KW-0812">Transmembrane</keyword>
<dbReference type="Pfam" id="PF12704">
    <property type="entry name" value="MacB_PCD"/>
    <property type="match status" value="2"/>
</dbReference>
<sequence length="823" mass="87208">MRDDLRHSVQALLRHPGHALLSLLTLSCGLGFAIFAAGIYFSFTAGDLPFPEPERLVAVEASRDGERSQAKSVHYLDLLEYQRQTPSLEALLPLQTDTVTLGGQRQYPANFAAARVSAGIWLWLGEAARPELGRGLLPGDSEPGAAPVAVIGADLWRRFLGADPAIVGSRLKINGVDTEIVGVLPGRLRFPMTQELWLPFQPPAGTLSRGEGYSMGTPQHVMALGRLRPGASREQASAELHQVAQNLATQFPANNRRVGALALPYAAWGLPDVDMILLGLAGAAALLLALVCINTANLLLARANERRQELAVRAALGAPRGRLVMQMLTETWLLCLAAAGLGLFFSAWALEATQQAVMATADGRLPFWIHFTMRPQAVLVGLGVSLLTALATGLLPAWRASAVDLNSALRDGRGSQGRTSSRFARGLVWVQIALSSLLLLASGLQTYTVHQRLNAGTGARMEGVLTARLTLRTAEYQGSGEAVQAARAALWNRLQARLDEAAASAQARVALSTSLPGGGMIDTDEILPEGMTVQDGQYPEGGNYRINAGFFDAMEVKLLAGREFGPQDRADSLKVAVINQNFAQQHWPGQDPLGKRFAIVEGQTQKRIGPWITVVGVIPHVLQGIGRERGLRAANFYLPISQATPGAPADMGIALVGVPDNAASRELLARAVAQADPSLALEQVVSAEERQRIAHGGEDVAAAMYLILGLLTLGLAISGIYGVTSRAVQLRGQEIGVRRAVGASDGQLMRMLLGQALSLLALALPLGLTGGALALSGELGSSLPLGLGVLLVGTLISSLVLFSTWLPARRALRQSPTAALNSP</sequence>
<comment type="caution">
    <text evidence="10">The sequence shown here is derived from an EMBL/GenBank/DDBJ whole genome shotgun (WGS) entry which is preliminary data.</text>
</comment>
<dbReference type="PANTHER" id="PTHR30572">
    <property type="entry name" value="MEMBRANE COMPONENT OF TRANSPORTER-RELATED"/>
    <property type="match status" value="1"/>
</dbReference>
<dbReference type="GO" id="GO:0005886">
    <property type="term" value="C:plasma membrane"/>
    <property type="evidence" value="ECO:0007669"/>
    <property type="project" value="UniProtKB-SubCell"/>
</dbReference>
<dbReference type="RefSeq" id="WP_102767011.1">
    <property type="nucleotide sequence ID" value="NZ_POSP01000003.1"/>
</dbReference>
<keyword evidence="11" id="KW-1185">Reference proteome</keyword>
<protein>
    <recommendedName>
        <fullName evidence="12">Permease</fullName>
    </recommendedName>
</protein>
<dbReference type="Proteomes" id="UP000235916">
    <property type="component" value="Unassembled WGS sequence"/>
</dbReference>
<feature type="transmembrane region" description="Helical" evidence="7">
    <location>
        <begin position="275"/>
        <end position="300"/>
    </location>
</feature>
<evidence type="ECO:0000256" key="1">
    <source>
        <dbReference type="ARBA" id="ARBA00004651"/>
    </source>
</evidence>
<accession>A0A2N8KUH2</accession>
<evidence type="ECO:0000256" key="6">
    <source>
        <dbReference type="ARBA" id="ARBA00038076"/>
    </source>
</evidence>
<organism evidence="10 11">
    <name type="scientific">Kinneretia aquatilis</name>
    <dbReference type="NCBI Taxonomy" id="2070761"/>
    <lineage>
        <taxon>Bacteria</taxon>
        <taxon>Pseudomonadati</taxon>
        <taxon>Pseudomonadota</taxon>
        <taxon>Betaproteobacteria</taxon>
        <taxon>Burkholderiales</taxon>
        <taxon>Sphaerotilaceae</taxon>
        <taxon>Roseateles</taxon>
    </lineage>
</organism>
<feature type="domain" description="ABC3 transporter permease C-terminal" evidence="8">
    <location>
        <begin position="707"/>
        <end position="816"/>
    </location>
</feature>
<evidence type="ECO:0000313" key="11">
    <source>
        <dbReference type="Proteomes" id="UP000235916"/>
    </source>
</evidence>
<dbReference type="InterPro" id="IPR050250">
    <property type="entry name" value="Macrolide_Exporter_MacB"/>
</dbReference>
<feature type="domain" description="ABC3 transporter permease C-terminal" evidence="8">
    <location>
        <begin position="283"/>
        <end position="401"/>
    </location>
</feature>